<evidence type="ECO:0000313" key="2">
    <source>
        <dbReference type="EMBL" id="KAJ5175468.1"/>
    </source>
</evidence>
<organism evidence="2 3">
    <name type="scientific">Penicillium canariense</name>
    <dbReference type="NCBI Taxonomy" id="189055"/>
    <lineage>
        <taxon>Eukaryota</taxon>
        <taxon>Fungi</taxon>
        <taxon>Dikarya</taxon>
        <taxon>Ascomycota</taxon>
        <taxon>Pezizomycotina</taxon>
        <taxon>Eurotiomycetes</taxon>
        <taxon>Eurotiomycetidae</taxon>
        <taxon>Eurotiales</taxon>
        <taxon>Aspergillaceae</taxon>
        <taxon>Penicillium</taxon>
    </lineage>
</organism>
<accession>A0A9W9IEY4</accession>
<sequence length="344" mass="39177">MPTDTDGFKRSQLEQYQNQPEALLGANEPLRDALQQQTIGQAEFVPDGTIQLLPNDCGIRLDRAAPFHPGGQVFRLDPFEPDLPLWKKVPLPTYLVGKMKDSHACEQGINRNPSIERPERGQNAIIQSSTAGPVPPFVLVVHPPTPTIGQNVHLCPKTFEPFYEFTAEETRVDHHQVQLNADSSDEPKRLEITLALLEEWHMIFILQLCTFRLQATHWRTKRREWELKTVNDIFLGGNYFMLKDSFGISNLVNARKFAWDENEKDRHGSIPVWKNVWTEESYGHITEQAFRVKNAVVKIKRKIAQLQSDAVAAEQNKKRKTSRGGKIEVGLLGEDLGKAMNLNR</sequence>
<evidence type="ECO:0000313" key="3">
    <source>
        <dbReference type="Proteomes" id="UP001149163"/>
    </source>
</evidence>
<reference evidence="2" key="1">
    <citation type="submission" date="2022-11" db="EMBL/GenBank/DDBJ databases">
        <authorList>
            <person name="Petersen C."/>
        </authorList>
    </citation>
    <scope>NUCLEOTIDE SEQUENCE</scope>
    <source>
        <strain evidence="2">IBT 26290</strain>
    </source>
</reference>
<dbReference type="RefSeq" id="XP_056547076.1">
    <property type="nucleotide sequence ID" value="XM_056683470.1"/>
</dbReference>
<keyword evidence="1" id="KW-0175">Coiled coil</keyword>
<dbReference type="Proteomes" id="UP001149163">
    <property type="component" value="Unassembled WGS sequence"/>
</dbReference>
<name>A0A9W9IEY4_9EURO</name>
<evidence type="ECO:0000256" key="1">
    <source>
        <dbReference type="SAM" id="Coils"/>
    </source>
</evidence>
<dbReference type="OrthoDB" id="4361088at2759"/>
<dbReference type="AlphaFoldDB" id="A0A9W9IEY4"/>
<dbReference type="GeneID" id="81422646"/>
<keyword evidence="3" id="KW-1185">Reference proteome</keyword>
<protein>
    <submittedName>
        <fullName evidence="2">Uncharacterized protein</fullName>
    </submittedName>
</protein>
<proteinExistence type="predicted"/>
<gene>
    <name evidence="2" type="ORF">N7482_001345</name>
</gene>
<feature type="coiled-coil region" evidence="1">
    <location>
        <begin position="296"/>
        <end position="323"/>
    </location>
</feature>
<comment type="caution">
    <text evidence="2">The sequence shown here is derived from an EMBL/GenBank/DDBJ whole genome shotgun (WGS) entry which is preliminary data.</text>
</comment>
<reference evidence="2" key="2">
    <citation type="journal article" date="2023" name="IMA Fungus">
        <title>Comparative genomic study of the Penicillium genus elucidates a diverse pangenome and 15 lateral gene transfer events.</title>
        <authorList>
            <person name="Petersen C."/>
            <person name="Sorensen T."/>
            <person name="Nielsen M.R."/>
            <person name="Sondergaard T.E."/>
            <person name="Sorensen J.L."/>
            <person name="Fitzpatrick D.A."/>
            <person name="Frisvad J.C."/>
            <person name="Nielsen K.L."/>
        </authorList>
    </citation>
    <scope>NUCLEOTIDE SEQUENCE</scope>
    <source>
        <strain evidence="2">IBT 26290</strain>
    </source>
</reference>
<dbReference type="EMBL" id="JAPQKN010000001">
    <property type="protein sequence ID" value="KAJ5175468.1"/>
    <property type="molecule type" value="Genomic_DNA"/>
</dbReference>